<sequence>MASIDPMKPPLPKKIGVTTTKLLLLVVIGIGFISLERKLYFVNADALRPVVACMGTVYAVSTICAVIGVFLERKSLVHAHVTVVTSLMFTHTLPRYFVDEQKFYAILGPFWMYMGAFILHIMVAVNMCFLQVFNSFITFLDDKLIPQDSTTNSNEKYVNKEIDESNSYKNS</sequence>
<proteinExistence type="predicted"/>
<dbReference type="EMBL" id="KN716154">
    <property type="protein sequence ID" value="KJH53262.1"/>
    <property type="molecule type" value="Genomic_DNA"/>
</dbReference>
<gene>
    <name evidence="2" type="ORF">DICVIV_00573</name>
</gene>
<reference evidence="3" key="2">
    <citation type="journal article" date="2016" name="Sci. Rep.">
        <title>Dictyocaulus viviparus genome, variome and transcriptome elucidate lungworm biology and support future intervention.</title>
        <authorList>
            <person name="McNulty S.N."/>
            <person name="Strube C."/>
            <person name="Rosa B.A."/>
            <person name="Martin J.C."/>
            <person name="Tyagi R."/>
            <person name="Choi Y.J."/>
            <person name="Wang Q."/>
            <person name="Hallsworth Pepin K."/>
            <person name="Zhang X."/>
            <person name="Ozersky P."/>
            <person name="Wilson R.K."/>
            <person name="Sternberg P.W."/>
            <person name="Gasser R.B."/>
            <person name="Mitreva M."/>
        </authorList>
    </citation>
    <scope>NUCLEOTIDE SEQUENCE [LARGE SCALE GENOMIC DNA]</scope>
    <source>
        <strain evidence="3">HannoverDv2000</strain>
    </source>
</reference>
<evidence type="ECO:0000313" key="2">
    <source>
        <dbReference type="EMBL" id="KJH53262.1"/>
    </source>
</evidence>
<feature type="transmembrane region" description="Helical" evidence="1">
    <location>
        <begin position="15"/>
        <end position="35"/>
    </location>
</feature>
<keyword evidence="3" id="KW-1185">Reference proteome</keyword>
<protein>
    <submittedName>
        <fullName evidence="2">Uncharacterized protein</fullName>
    </submittedName>
</protein>
<feature type="transmembrane region" description="Helical" evidence="1">
    <location>
        <begin position="47"/>
        <end position="71"/>
    </location>
</feature>
<reference evidence="2 3" key="1">
    <citation type="submission" date="2013-11" db="EMBL/GenBank/DDBJ databases">
        <title>Draft genome of the bovine lungworm Dictyocaulus viviparus.</title>
        <authorList>
            <person name="Mitreva M."/>
        </authorList>
    </citation>
    <scope>NUCLEOTIDE SEQUENCE [LARGE SCALE GENOMIC DNA]</scope>
    <source>
        <strain evidence="2 3">HannoverDv2000</strain>
    </source>
</reference>
<dbReference type="Proteomes" id="UP000053766">
    <property type="component" value="Unassembled WGS sequence"/>
</dbReference>
<dbReference type="AlphaFoldDB" id="A0A0D8YAR1"/>
<feature type="transmembrane region" description="Helical" evidence="1">
    <location>
        <begin position="77"/>
        <end position="98"/>
    </location>
</feature>
<keyword evidence="1" id="KW-1133">Transmembrane helix</keyword>
<evidence type="ECO:0000313" key="3">
    <source>
        <dbReference type="Proteomes" id="UP000053766"/>
    </source>
</evidence>
<feature type="transmembrane region" description="Helical" evidence="1">
    <location>
        <begin position="110"/>
        <end position="133"/>
    </location>
</feature>
<keyword evidence="1" id="KW-0472">Membrane</keyword>
<keyword evidence="1" id="KW-0812">Transmembrane</keyword>
<dbReference type="OrthoDB" id="5786239at2759"/>
<evidence type="ECO:0000256" key="1">
    <source>
        <dbReference type="SAM" id="Phobius"/>
    </source>
</evidence>
<name>A0A0D8YAR1_DICVI</name>
<accession>A0A0D8YAR1</accession>
<organism evidence="2 3">
    <name type="scientific">Dictyocaulus viviparus</name>
    <name type="common">Bovine lungworm</name>
    <dbReference type="NCBI Taxonomy" id="29172"/>
    <lineage>
        <taxon>Eukaryota</taxon>
        <taxon>Metazoa</taxon>
        <taxon>Ecdysozoa</taxon>
        <taxon>Nematoda</taxon>
        <taxon>Chromadorea</taxon>
        <taxon>Rhabditida</taxon>
        <taxon>Rhabditina</taxon>
        <taxon>Rhabditomorpha</taxon>
        <taxon>Strongyloidea</taxon>
        <taxon>Metastrongylidae</taxon>
        <taxon>Dictyocaulus</taxon>
    </lineage>
</organism>